<name>W1XY64_9ZZZZ</name>
<dbReference type="InterPro" id="IPR036264">
    <property type="entry name" value="Bact_exopeptidase_dim_dom"/>
</dbReference>
<dbReference type="Gene3D" id="3.30.70.360">
    <property type="match status" value="1"/>
</dbReference>
<dbReference type="SUPFAM" id="SSF55031">
    <property type="entry name" value="Bacterial exopeptidase dimerisation domain"/>
    <property type="match status" value="1"/>
</dbReference>
<feature type="non-terminal residue" evidence="1">
    <location>
        <position position="85"/>
    </location>
</feature>
<accession>W1XY64</accession>
<reference evidence="1" key="1">
    <citation type="submission" date="2013-12" db="EMBL/GenBank/DDBJ databases">
        <title>A Varibaculum cambriense genome reconstructed from a premature infant gut community with otherwise low bacterial novelty that shifts toward anaerobic metabolism during the third week of life.</title>
        <authorList>
            <person name="Brown C.T."/>
            <person name="Sharon I."/>
            <person name="Thomas B.C."/>
            <person name="Castelle C.J."/>
            <person name="Morowitz M.J."/>
            <person name="Banfield J.F."/>
        </authorList>
    </citation>
    <scope>NUCLEOTIDE SEQUENCE</scope>
</reference>
<protein>
    <submittedName>
        <fullName evidence="1">Dipeptidase PepV</fullName>
    </submittedName>
</protein>
<sequence>ASGVNGATYLALFLSQFAFEGPAKDFLDIAGKILLNDHEGKNLKVAHVDEKMGALSMNAGVFRFNETSADNTIALNFRYPKGTSP</sequence>
<comment type="caution">
    <text evidence="1">The sequence shown here is derived from an EMBL/GenBank/DDBJ whole genome shotgun (WGS) entry which is preliminary data.</text>
</comment>
<dbReference type="AlphaFoldDB" id="W1XY64"/>
<gene>
    <name evidence="1" type="ORF">Q604_UNBC10388G0001</name>
</gene>
<evidence type="ECO:0000313" key="1">
    <source>
        <dbReference type="EMBL" id="ETJ35222.1"/>
    </source>
</evidence>
<feature type="non-terminal residue" evidence="1">
    <location>
        <position position="1"/>
    </location>
</feature>
<organism evidence="1">
    <name type="scientific">human gut metagenome</name>
    <dbReference type="NCBI Taxonomy" id="408170"/>
    <lineage>
        <taxon>unclassified sequences</taxon>
        <taxon>metagenomes</taxon>
        <taxon>organismal metagenomes</taxon>
    </lineage>
</organism>
<dbReference type="EMBL" id="AZMM01010388">
    <property type="protein sequence ID" value="ETJ35222.1"/>
    <property type="molecule type" value="Genomic_DNA"/>
</dbReference>
<proteinExistence type="predicted"/>